<dbReference type="RefSeq" id="WP_252769589.1">
    <property type="nucleotide sequence ID" value="NZ_JAMXMC010000005.1"/>
</dbReference>
<reference evidence="2 3" key="1">
    <citation type="submission" date="2022-06" db="EMBL/GenBank/DDBJ databases">
        <title>Ideonella sp. NS12-5 Genome sequencing and assembly.</title>
        <authorList>
            <person name="Jung Y."/>
        </authorList>
    </citation>
    <scope>NUCLEOTIDE SEQUENCE [LARGE SCALE GENOMIC DNA]</scope>
    <source>
        <strain evidence="2 3">NS12-5</strain>
    </source>
</reference>
<protein>
    <submittedName>
        <fullName evidence="2">Flagellar hook-length control protein FliK</fullName>
    </submittedName>
</protein>
<keyword evidence="2" id="KW-0282">Flagellum</keyword>
<evidence type="ECO:0000256" key="1">
    <source>
        <dbReference type="SAM" id="MobiDB-lite"/>
    </source>
</evidence>
<sequence length="354" mass="37463">MALERVAPVSLPRPVLGAGGWPPPAWRAGDLVLLRLVGLQDGVALLQGAGGHVWRLPATDAPLAHLPLGTALSWTVVSTRPQLALQLQATPPPVADPPPAPGNADAPIDRSAPPVPAALADLRPDAEILRLIHPLSGEATRLAFQWRHQVLTGSRGGERRERWRQRAADGALPWGLLATWLARENEDDADPDAPPGGQKPLHFELRLGALRLGLLLVEPAAAPPQPSPRTHLLALRLMLSPPGWGPVVLQIELGATGPGAEPGLHLRVAAAEPEALTRLQQQLPRLAGPITRLGLSLEGGQLERLRPGMALWTPPAGRVQPARLPPLLFRVATELCLALWADETPAAGPPASAQ</sequence>
<gene>
    <name evidence="2" type="ORF">M0L44_10055</name>
</gene>
<evidence type="ECO:0000313" key="2">
    <source>
        <dbReference type="EMBL" id="MCO5977053.1"/>
    </source>
</evidence>
<feature type="region of interest" description="Disordered" evidence="1">
    <location>
        <begin position="90"/>
        <end position="112"/>
    </location>
</feature>
<evidence type="ECO:0000313" key="3">
    <source>
        <dbReference type="Proteomes" id="UP001204851"/>
    </source>
</evidence>
<keyword evidence="2" id="KW-0966">Cell projection</keyword>
<comment type="caution">
    <text evidence="2">The sequence shown here is derived from an EMBL/GenBank/DDBJ whole genome shotgun (WGS) entry which is preliminary data.</text>
</comment>
<keyword evidence="3" id="KW-1185">Reference proteome</keyword>
<keyword evidence="2" id="KW-0969">Cilium</keyword>
<feature type="compositionally biased region" description="Pro residues" evidence="1">
    <location>
        <begin position="90"/>
        <end position="101"/>
    </location>
</feature>
<dbReference type="Proteomes" id="UP001204851">
    <property type="component" value="Unassembled WGS sequence"/>
</dbReference>
<accession>A0ABT1BLQ5</accession>
<name>A0ABT1BLQ5_9BURK</name>
<organism evidence="2 3">
    <name type="scientific">Ideonella oryzae</name>
    <dbReference type="NCBI Taxonomy" id="2937441"/>
    <lineage>
        <taxon>Bacteria</taxon>
        <taxon>Pseudomonadati</taxon>
        <taxon>Pseudomonadota</taxon>
        <taxon>Betaproteobacteria</taxon>
        <taxon>Burkholderiales</taxon>
        <taxon>Sphaerotilaceae</taxon>
        <taxon>Ideonella</taxon>
    </lineage>
</organism>
<proteinExistence type="predicted"/>
<dbReference type="EMBL" id="JAMXMC010000005">
    <property type="protein sequence ID" value="MCO5977053.1"/>
    <property type="molecule type" value="Genomic_DNA"/>
</dbReference>